<keyword evidence="1" id="KW-0809">Transit peptide</keyword>
<evidence type="ECO:0000313" key="3">
    <source>
        <dbReference type="Proteomes" id="UP001289135"/>
    </source>
</evidence>
<dbReference type="PIRSF" id="PIRSF006487">
    <property type="entry name" value="GcvT"/>
    <property type="match status" value="1"/>
</dbReference>
<evidence type="ECO:0000313" key="2">
    <source>
        <dbReference type="EMBL" id="MDZ5761269.1"/>
    </source>
</evidence>
<dbReference type="NCBIfam" id="TIGR03317">
    <property type="entry name" value="ygfZ_signature"/>
    <property type="match status" value="1"/>
</dbReference>
<dbReference type="InterPro" id="IPR045179">
    <property type="entry name" value="YgfZ/GcvT"/>
</dbReference>
<dbReference type="Gene3D" id="3.30.1360.120">
    <property type="entry name" value="Probable tRNA modification gtpase trme, domain 1"/>
    <property type="match status" value="1"/>
</dbReference>
<comment type="caution">
    <text evidence="2">The sequence shown here is derived from an EMBL/GenBank/DDBJ whole genome shotgun (WGS) entry which is preliminary data.</text>
</comment>
<dbReference type="AlphaFoldDB" id="A0AAE5AHW6"/>
<reference evidence="2" key="1">
    <citation type="submission" date="2023-02" db="EMBL/GenBank/DDBJ databases">
        <title>Host association and intracellularity evolved multiple times independently in the Rickettsiales.</title>
        <authorList>
            <person name="Castelli M."/>
            <person name="Nardi T."/>
            <person name="Gammuto L."/>
            <person name="Bellinzona G."/>
            <person name="Sabaneyeva E."/>
            <person name="Potekhin A."/>
            <person name="Serra V."/>
            <person name="Petroni G."/>
            <person name="Sassera D."/>
        </authorList>
    </citation>
    <scope>NUCLEOTIDE SEQUENCE</scope>
    <source>
        <strain evidence="2">USBL-36I1</strain>
    </source>
</reference>
<proteinExistence type="predicted"/>
<organism evidence="2 3">
    <name type="scientific">Lyticum sinuosum</name>
    <dbReference type="NCBI Taxonomy" id="1332059"/>
    <lineage>
        <taxon>Bacteria</taxon>
        <taxon>Pseudomonadati</taxon>
        <taxon>Pseudomonadota</taxon>
        <taxon>Alphaproteobacteria</taxon>
        <taxon>Rickettsiales</taxon>
        <taxon>Lyticum</taxon>
    </lineage>
</organism>
<dbReference type="GO" id="GO:0016226">
    <property type="term" value="P:iron-sulfur cluster assembly"/>
    <property type="evidence" value="ECO:0007669"/>
    <property type="project" value="TreeGrafter"/>
</dbReference>
<dbReference type="EMBL" id="JARGYU010000002">
    <property type="protein sequence ID" value="MDZ5761269.1"/>
    <property type="molecule type" value="Genomic_DNA"/>
</dbReference>
<name>A0AAE5AHW6_9RICK</name>
<sequence>MLLSDKYRILISISGNDAKSFLQNIVTTDINELSDKDNISCQYSLLLSPQGKILYDFFILLDKNFNIFNYIFNAEDIIDDNINNKNELNSQYYLACHPNYVEDIYNKLKIYKIKSSVDIKIIKNLRMLHIICNNNIICNKNFNKFDKFDDKFENNQNNISNYIVKYTDPRFLEFQSSSQKQLFFSLNITSELVIVELDYFTKLFSNYRKYEMNMIDDLMLKIKMPQFGHDFFPNEYFPFDFSLENIGAISFDKGCYIGQEVITRTKFRNKIRQKLYHLYPLTIDDILINRGDKVMINIDSNGLTKNIGKVVGIYPEQKLLTLLKIEDIQDYISDIKSDIIVDVCEKKYILRLQ</sequence>
<gene>
    <name evidence="2" type="ORF">Lyticum_00439</name>
</gene>
<dbReference type="SUPFAM" id="SSF103025">
    <property type="entry name" value="Folate-binding domain"/>
    <property type="match status" value="1"/>
</dbReference>
<dbReference type="InterPro" id="IPR027266">
    <property type="entry name" value="TrmE/GcvT-like"/>
</dbReference>
<evidence type="ECO:0000256" key="1">
    <source>
        <dbReference type="ARBA" id="ARBA00022946"/>
    </source>
</evidence>
<dbReference type="Proteomes" id="UP001289135">
    <property type="component" value="Unassembled WGS sequence"/>
</dbReference>
<dbReference type="PANTHER" id="PTHR22602:SF0">
    <property type="entry name" value="TRANSFERASE CAF17, MITOCHONDRIAL-RELATED"/>
    <property type="match status" value="1"/>
</dbReference>
<dbReference type="RefSeq" id="WP_322498698.1">
    <property type="nucleotide sequence ID" value="NZ_JARGYU010000002.1"/>
</dbReference>
<protein>
    <submittedName>
        <fullName evidence="2">Folate-binding protein YgfZ</fullName>
    </submittedName>
</protein>
<accession>A0AAE5AHW6</accession>
<dbReference type="InterPro" id="IPR017703">
    <property type="entry name" value="YgfZ/GCV_T_CS"/>
</dbReference>
<keyword evidence="3" id="KW-1185">Reference proteome</keyword>
<dbReference type="PANTHER" id="PTHR22602">
    <property type="entry name" value="TRANSFERASE CAF17, MITOCHONDRIAL-RELATED"/>
    <property type="match status" value="1"/>
</dbReference>